<evidence type="ECO:0000256" key="8">
    <source>
        <dbReference type="ARBA" id="ARBA00023136"/>
    </source>
</evidence>
<evidence type="ECO:0000256" key="4">
    <source>
        <dbReference type="ARBA" id="ARBA00022692"/>
    </source>
</evidence>
<evidence type="ECO:0000256" key="9">
    <source>
        <dbReference type="ARBA" id="ARBA00023180"/>
    </source>
</evidence>
<dbReference type="EMBL" id="JAEPRB010000013">
    <property type="protein sequence ID" value="KAG2226839.1"/>
    <property type="molecule type" value="Genomic_DNA"/>
</dbReference>
<evidence type="ECO:0000256" key="10">
    <source>
        <dbReference type="SAM" id="Phobius"/>
    </source>
</evidence>
<evidence type="ECO:0000256" key="11">
    <source>
        <dbReference type="SAM" id="SignalP"/>
    </source>
</evidence>
<evidence type="ECO:0000259" key="12">
    <source>
        <dbReference type="Pfam" id="PF18266"/>
    </source>
</evidence>
<evidence type="ECO:0000256" key="7">
    <source>
        <dbReference type="ARBA" id="ARBA00022989"/>
    </source>
</evidence>
<evidence type="ECO:0000256" key="6">
    <source>
        <dbReference type="ARBA" id="ARBA00022976"/>
    </source>
</evidence>
<comment type="subcellular location">
    <subcellularLocation>
        <location evidence="1">Membrane</location>
        <topology evidence="1">Single-pass type I membrane protein</topology>
    </subcellularLocation>
</comment>
<accession>A0A8H7VTT9</accession>
<keyword evidence="5 11" id="KW-0732">Signal</keyword>
<evidence type="ECO:0000313" key="13">
    <source>
        <dbReference type="EMBL" id="KAG2226839.1"/>
    </source>
</evidence>
<reference evidence="13 14" key="1">
    <citation type="submission" date="2020-12" db="EMBL/GenBank/DDBJ databases">
        <title>Metabolic potential, ecology and presence of endohyphal bacteria is reflected in genomic diversity of Mucoromycotina.</title>
        <authorList>
            <person name="Muszewska A."/>
            <person name="Okrasinska A."/>
            <person name="Steczkiewicz K."/>
            <person name="Drgas O."/>
            <person name="Orlowska M."/>
            <person name="Perlinska-Lenart U."/>
            <person name="Aleksandrzak-Piekarczyk T."/>
            <person name="Szatraj K."/>
            <person name="Zielenkiewicz U."/>
            <person name="Pilsyk S."/>
            <person name="Malc E."/>
            <person name="Mieczkowski P."/>
            <person name="Kruszewska J.S."/>
            <person name="Biernat P."/>
            <person name="Pawlowska J."/>
        </authorList>
    </citation>
    <scope>NUCLEOTIDE SEQUENCE [LARGE SCALE GENOMIC DNA]</scope>
    <source>
        <strain evidence="13 14">CBS 142.35</strain>
    </source>
</reference>
<dbReference type="GO" id="GO:0005886">
    <property type="term" value="C:plasma membrane"/>
    <property type="evidence" value="ECO:0007669"/>
    <property type="project" value="UniProtKB-ARBA"/>
</dbReference>
<evidence type="ECO:0000256" key="5">
    <source>
        <dbReference type="ARBA" id="ARBA00022729"/>
    </source>
</evidence>
<name>A0A8H7VTT9_9FUNG</name>
<keyword evidence="4 10" id="KW-0812">Transmembrane</keyword>
<comment type="caution">
    <text evidence="13">The sequence shown here is derived from an EMBL/GenBank/DDBJ whole genome shotgun (WGS) entry which is preliminary data.</text>
</comment>
<dbReference type="GO" id="GO:0016485">
    <property type="term" value="P:protein processing"/>
    <property type="evidence" value="ECO:0007669"/>
    <property type="project" value="InterPro"/>
</dbReference>
<dbReference type="Pfam" id="PF18266">
    <property type="entry name" value="Ncstrn_small"/>
    <property type="match status" value="1"/>
</dbReference>
<feature type="chain" id="PRO_5034568388" description="Nicastrin" evidence="11">
    <location>
        <begin position="17"/>
        <end position="668"/>
    </location>
</feature>
<proteinExistence type="inferred from homology"/>
<dbReference type="AlphaFoldDB" id="A0A8H7VTT9"/>
<feature type="domain" description="Nicastrin small lobe" evidence="12">
    <location>
        <begin position="33"/>
        <end position="206"/>
    </location>
</feature>
<dbReference type="OrthoDB" id="10265862at2759"/>
<evidence type="ECO:0000256" key="2">
    <source>
        <dbReference type="ARBA" id="ARBA00007717"/>
    </source>
</evidence>
<dbReference type="PANTHER" id="PTHR21092">
    <property type="entry name" value="NICASTRIN"/>
    <property type="match status" value="1"/>
</dbReference>
<keyword evidence="8 10" id="KW-0472">Membrane</keyword>
<comment type="similarity">
    <text evidence="2">Belongs to the nicastrin family.</text>
</comment>
<keyword evidence="6" id="KW-0914">Notch signaling pathway</keyword>
<evidence type="ECO:0000256" key="1">
    <source>
        <dbReference type="ARBA" id="ARBA00004479"/>
    </source>
</evidence>
<dbReference type="Proteomes" id="UP000646827">
    <property type="component" value="Unassembled WGS sequence"/>
</dbReference>
<protein>
    <recommendedName>
        <fullName evidence="3">Nicastrin</fullName>
    </recommendedName>
</protein>
<feature type="signal peptide" evidence="11">
    <location>
        <begin position="1"/>
        <end position="16"/>
    </location>
</feature>
<evidence type="ECO:0000256" key="3">
    <source>
        <dbReference type="ARBA" id="ARBA00015303"/>
    </source>
</evidence>
<dbReference type="InterPro" id="IPR008710">
    <property type="entry name" value="Nicastrin"/>
</dbReference>
<keyword evidence="9" id="KW-0325">Glycoprotein</keyword>
<dbReference type="Pfam" id="PF05450">
    <property type="entry name" value="Nicastrin"/>
    <property type="match status" value="1"/>
</dbReference>
<evidence type="ECO:0000313" key="14">
    <source>
        <dbReference type="Proteomes" id="UP000646827"/>
    </source>
</evidence>
<dbReference type="Gene3D" id="3.40.630.10">
    <property type="entry name" value="Zn peptidases"/>
    <property type="match status" value="1"/>
</dbReference>
<sequence length="668" mass="74478">MCLCLFPFFLLKIAEDIGSSLYPYIYTNLNNWPCVRLLNATNTIGCHAPKTGSGVLYHVKSQNQMDDFVAGQFGSSDTYGIVLGYNLLTRDNINALQSTGRVNGLIVLLREAMNQNDFQNLHSPEENCPNCQFGLYADDDDPYNWNPQGQNLLESEFEIPIFGINPVNKISTQIYNFVMKTVEYNEEKGYDNYPLQAVDFELFMWAAMNSETCLRRGWCEAIGGLSVYSTPSVDIQADDKKTIVMLTAGMDSRSLFHDLTNGAGHDVSGLVGILAAAEALSRVDTTNLPKHILYTAFSAESWGYAGSQRFVQDISQPFTCTNESRAVTCPYGSNAPCTNPCVRTLDFKRINFDQIDSIIELGSISMTTNGEYWAHVDDIKTSESLVASLQQQQNTINSNASIFSIHPAYEDNVQRKLPPGSSTMSFLKQKQNIPAVVITDFQKELGSLYNSDLDDTLKGLDLSSICQLATTTAKTTYLQAQGNTSVAEQITANCTLVESLMDCLVSNFSCSFMQNYFNVSGITRISHYSSIFSFRNPQPQLLPRFVFTFLADVTSRSSPTLSSCATIQDCNQGEYCIKKQCVQTFTNYHDAYGTGLKYDESSGKVLIIDSTKSTWTESTWNTPVFRTFLVTSKTQQAIELVVGVLWTVISIVTVFYGKRYFKKTFKIE</sequence>
<keyword evidence="14" id="KW-1185">Reference proteome</keyword>
<organism evidence="13 14">
    <name type="scientific">Circinella minor</name>
    <dbReference type="NCBI Taxonomy" id="1195481"/>
    <lineage>
        <taxon>Eukaryota</taxon>
        <taxon>Fungi</taxon>
        <taxon>Fungi incertae sedis</taxon>
        <taxon>Mucoromycota</taxon>
        <taxon>Mucoromycotina</taxon>
        <taxon>Mucoromycetes</taxon>
        <taxon>Mucorales</taxon>
        <taxon>Lichtheimiaceae</taxon>
        <taxon>Circinella</taxon>
    </lineage>
</organism>
<dbReference type="PANTHER" id="PTHR21092:SF0">
    <property type="entry name" value="NICASTRIN"/>
    <property type="match status" value="1"/>
</dbReference>
<dbReference type="InterPro" id="IPR041084">
    <property type="entry name" value="Ncstrn_small"/>
</dbReference>
<feature type="transmembrane region" description="Helical" evidence="10">
    <location>
        <begin position="637"/>
        <end position="657"/>
    </location>
</feature>
<dbReference type="SUPFAM" id="SSF53187">
    <property type="entry name" value="Zn-dependent exopeptidases"/>
    <property type="match status" value="1"/>
</dbReference>
<keyword evidence="7 10" id="KW-1133">Transmembrane helix</keyword>
<gene>
    <name evidence="13" type="ORF">INT45_005804</name>
</gene>